<dbReference type="VEuPathDB" id="FungiDB:Z519_10502"/>
<dbReference type="SUPFAM" id="SSF51735">
    <property type="entry name" value="NAD(P)-binding Rossmann-fold domains"/>
    <property type="match status" value="1"/>
</dbReference>
<protein>
    <recommendedName>
        <fullName evidence="4">NAD-dependent epimerase/dehydratase domain-containing protein</fullName>
    </recommendedName>
</protein>
<dbReference type="AlphaFoldDB" id="A0A0D2FR37"/>
<evidence type="ECO:0000256" key="1">
    <source>
        <dbReference type="SAM" id="MobiDB-lite"/>
    </source>
</evidence>
<dbReference type="OrthoDB" id="2130169at2759"/>
<feature type="compositionally biased region" description="Basic and acidic residues" evidence="1">
    <location>
        <begin position="302"/>
        <end position="315"/>
    </location>
</feature>
<sequence>MPLGKGDSMRFKPSPDILRPALQSALCCKTIKHDKASRTPSPLPTRRRSLPTAFSHFLEPLEPRQWIDPSLAICPGDNHLKSVPLYRRQGNEGVAGVAKSQQCGGINGCFRSLELTFLIWLPVARFPFRNQRLTTSAGKNVLVIGPGFIGWNVLNYLVREGYGGTGLVWRMSHGQQIQFSGANAVVGDLDDATFIKTRALENDGVAQRARQGKLTIYYHASGASVLDDNACGEFKGDKIHHDNNRSEIDSVLDDAPHRQIGLTILQYQKDIGDKAKITIMIPPLIYGYNQRQTTDDPNSDAHTLRNEARFRSRDT</sequence>
<organism evidence="2 3">
    <name type="scientific">Cladophialophora bantiana (strain ATCC 10958 / CBS 173.52 / CDC B-1940 / NIH 8579)</name>
    <name type="common">Xylohypha bantiana</name>
    <dbReference type="NCBI Taxonomy" id="1442370"/>
    <lineage>
        <taxon>Eukaryota</taxon>
        <taxon>Fungi</taxon>
        <taxon>Dikarya</taxon>
        <taxon>Ascomycota</taxon>
        <taxon>Pezizomycotina</taxon>
        <taxon>Eurotiomycetes</taxon>
        <taxon>Chaetothyriomycetidae</taxon>
        <taxon>Chaetothyriales</taxon>
        <taxon>Herpotrichiellaceae</taxon>
        <taxon>Cladophialophora</taxon>
    </lineage>
</organism>
<dbReference type="EMBL" id="KN846997">
    <property type="protein sequence ID" value="KIW89017.1"/>
    <property type="molecule type" value="Genomic_DNA"/>
</dbReference>
<accession>A0A0D2FR37</accession>
<evidence type="ECO:0000313" key="3">
    <source>
        <dbReference type="Proteomes" id="UP000053789"/>
    </source>
</evidence>
<dbReference type="RefSeq" id="XP_016615686.1">
    <property type="nucleotide sequence ID" value="XM_016768218.1"/>
</dbReference>
<gene>
    <name evidence="2" type="ORF">Z519_10502</name>
</gene>
<evidence type="ECO:0000313" key="2">
    <source>
        <dbReference type="EMBL" id="KIW89017.1"/>
    </source>
</evidence>
<dbReference type="GeneID" id="27703430"/>
<evidence type="ECO:0008006" key="4">
    <source>
        <dbReference type="Google" id="ProtNLM"/>
    </source>
</evidence>
<dbReference type="HOGENOM" id="CLU_882784_0_0_1"/>
<keyword evidence="3" id="KW-1185">Reference proteome</keyword>
<feature type="region of interest" description="Disordered" evidence="1">
    <location>
        <begin position="291"/>
        <end position="315"/>
    </location>
</feature>
<name>A0A0D2FR37_CLAB1</name>
<dbReference type="InterPro" id="IPR036291">
    <property type="entry name" value="NAD(P)-bd_dom_sf"/>
</dbReference>
<reference evidence="2" key="1">
    <citation type="submission" date="2015-01" db="EMBL/GenBank/DDBJ databases">
        <title>The Genome Sequence of Cladophialophora bantiana CBS 173.52.</title>
        <authorList>
            <consortium name="The Broad Institute Genomics Platform"/>
            <person name="Cuomo C."/>
            <person name="de Hoog S."/>
            <person name="Gorbushina A."/>
            <person name="Stielow B."/>
            <person name="Teixiera M."/>
            <person name="Abouelleil A."/>
            <person name="Chapman S.B."/>
            <person name="Priest M."/>
            <person name="Young S.K."/>
            <person name="Wortman J."/>
            <person name="Nusbaum C."/>
            <person name="Birren B."/>
        </authorList>
    </citation>
    <scope>NUCLEOTIDE SEQUENCE [LARGE SCALE GENOMIC DNA]</scope>
    <source>
        <strain evidence="2">CBS 173.52</strain>
    </source>
</reference>
<proteinExistence type="predicted"/>
<dbReference type="Proteomes" id="UP000053789">
    <property type="component" value="Unassembled WGS sequence"/>
</dbReference>